<feature type="signal peptide" evidence="1">
    <location>
        <begin position="1"/>
        <end position="25"/>
    </location>
</feature>
<feature type="domain" description="DUF305" evidence="2">
    <location>
        <begin position="50"/>
        <end position="193"/>
    </location>
</feature>
<dbReference type="Proteomes" id="UP000316560">
    <property type="component" value="Unassembled WGS sequence"/>
</dbReference>
<name>A0A8H2PWV7_9MICO</name>
<gene>
    <name evidence="3" type="ORF">FB472_1137</name>
</gene>
<dbReference type="InterPro" id="IPR005183">
    <property type="entry name" value="DUF305_CopM-like"/>
</dbReference>
<dbReference type="RefSeq" id="WP_141990036.1">
    <property type="nucleotide sequence ID" value="NZ_VFRA01000001.1"/>
</dbReference>
<keyword evidence="1" id="KW-0732">Signal</keyword>
<dbReference type="Gene3D" id="1.20.1260.10">
    <property type="match status" value="1"/>
</dbReference>
<accession>A0A8H2PWV7</accession>
<dbReference type="PANTHER" id="PTHR36933:SF1">
    <property type="entry name" value="SLL0788 PROTEIN"/>
    <property type="match status" value="1"/>
</dbReference>
<evidence type="ECO:0000313" key="3">
    <source>
        <dbReference type="EMBL" id="TQO19570.1"/>
    </source>
</evidence>
<dbReference type="InterPro" id="IPR012347">
    <property type="entry name" value="Ferritin-like"/>
</dbReference>
<evidence type="ECO:0000256" key="1">
    <source>
        <dbReference type="SAM" id="SignalP"/>
    </source>
</evidence>
<dbReference type="PROSITE" id="PS51257">
    <property type="entry name" value="PROKAR_LIPOPROTEIN"/>
    <property type="match status" value="1"/>
</dbReference>
<evidence type="ECO:0000313" key="4">
    <source>
        <dbReference type="Proteomes" id="UP000316560"/>
    </source>
</evidence>
<dbReference type="PANTHER" id="PTHR36933">
    <property type="entry name" value="SLL0788 PROTEIN"/>
    <property type="match status" value="1"/>
</dbReference>
<reference evidence="3 4" key="1">
    <citation type="submission" date="2019-06" db="EMBL/GenBank/DDBJ databases">
        <title>Sequencing the genomes of 1000 actinobacteria strains.</title>
        <authorList>
            <person name="Klenk H.-P."/>
        </authorList>
    </citation>
    <scope>NUCLEOTIDE SEQUENCE [LARGE SCALE GENOMIC DNA]</scope>
    <source>
        <strain evidence="3 4">DSM 21947</strain>
    </source>
</reference>
<dbReference type="OrthoDB" id="26872at2"/>
<dbReference type="AlphaFoldDB" id="A0A8H2PWV7"/>
<evidence type="ECO:0000259" key="2">
    <source>
        <dbReference type="Pfam" id="PF03713"/>
    </source>
</evidence>
<comment type="caution">
    <text evidence="3">The sequence shown here is derived from an EMBL/GenBank/DDBJ whole genome shotgun (WGS) entry which is preliminary data.</text>
</comment>
<protein>
    <submittedName>
        <fullName evidence="3">Uncharacterized protein (DUF305 family)</fullName>
    </submittedName>
</protein>
<proteinExistence type="predicted"/>
<dbReference type="Pfam" id="PF03713">
    <property type="entry name" value="DUF305"/>
    <property type="match status" value="1"/>
</dbReference>
<keyword evidence="4" id="KW-1185">Reference proteome</keyword>
<feature type="chain" id="PRO_5038971469" evidence="1">
    <location>
        <begin position="26"/>
        <end position="196"/>
    </location>
</feature>
<sequence>MKIRFAATAAMTVTALLALTGCTTAMTEAGQTPDSPATESVTIDDANSADVMFTTMMIPHHEQAVEMADMVLTKDGIDQRVLDLAKEIKAAQGPEIELMNGWLDDWGVDTDSGMAGMDHGDGMMSDSDMADLESANGDEASRLFLEQMILHHEGAIDMALLETTAGQNTEATALAQQIIDTQTAEITVMRDLLSSL</sequence>
<organism evidence="3 4">
    <name type="scientific">Rhodoglobus vestalii</name>
    <dbReference type="NCBI Taxonomy" id="193384"/>
    <lineage>
        <taxon>Bacteria</taxon>
        <taxon>Bacillati</taxon>
        <taxon>Actinomycetota</taxon>
        <taxon>Actinomycetes</taxon>
        <taxon>Micrococcales</taxon>
        <taxon>Microbacteriaceae</taxon>
        <taxon>Rhodoglobus</taxon>
    </lineage>
</organism>
<dbReference type="EMBL" id="VFRA01000001">
    <property type="protein sequence ID" value="TQO19570.1"/>
    <property type="molecule type" value="Genomic_DNA"/>
</dbReference>